<name>A0A5B7D9P1_PORTR</name>
<proteinExistence type="predicted"/>
<gene>
    <name evidence="1" type="ORF">E2C01_010793</name>
</gene>
<sequence>MYCNIYGILVSLTSPPLSPFVREEAIVPEPMGLFYNARPLEGLKRLANESIYCTIWCNAFPSKQRLGTDADQTSAGYPLFNTTTHRRSVPLVLLALG</sequence>
<accession>A0A5B7D9P1</accession>
<dbReference type="Proteomes" id="UP000324222">
    <property type="component" value="Unassembled WGS sequence"/>
</dbReference>
<protein>
    <submittedName>
        <fullName evidence="1">Uncharacterized protein</fullName>
    </submittedName>
</protein>
<keyword evidence="2" id="KW-1185">Reference proteome</keyword>
<evidence type="ECO:0000313" key="2">
    <source>
        <dbReference type="Proteomes" id="UP000324222"/>
    </source>
</evidence>
<comment type="caution">
    <text evidence="1">The sequence shown here is derived from an EMBL/GenBank/DDBJ whole genome shotgun (WGS) entry which is preliminary data.</text>
</comment>
<reference evidence="1 2" key="1">
    <citation type="submission" date="2019-05" db="EMBL/GenBank/DDBJ databases">
        <title>Another draft genome of Portunus trituberculatus and its Hox gene families provides insights of decapod evolution.</title>
        <authorList>
            <person name="Jeong J.-H."/>
            <person name="Song I."/>
            <person name="Kim S."/>
            <person name="Choi T."/>
            <person name="Kim D."/>
            <person name="Ryu S."/>
            <person name="Kim W."/>
        </authorList>
    </citation>
    <scope>NUCLEOTIDE SEQUENCE [LARGE SCALE GENOMIC DNA]</scope>
    <source>
        <tissue evidence="1">Muscle</tissue>
    </source>
</reference>
<dbReference type="EMBL" id="VSRR010000632">
    <property type="protein sequence ID" value="MPC17923.1"/>
    <property type="molecule type" value="Genomic_DNA"/>
</dbReference>
<organism evidence="1 2">
    <name type="scientific">Portunus trituberculatus</name>
    <name type="common">Swimming crab</name>
    <name type="synonym">Neptunus trituberculatus</name>
    <dbReference type="NCBI Taxonomy" id="210409"/>
    <lineage>
        <taxon>Eukaryota</taxon>
        <taxon>Metazoa</taxon>
        <taxon>Ecdysozoa</taxon>
        <taxon>Arthropoda</taxon>
        <taxon>Crustacea</taxon>
        <taxon>Multicrustacea</taxon>
        <taxon>Malacostraca</taxon>
        <taxon>Eumalacostraca</taxon>
        <taxon>Eucarida</taxon>
        <taxon>Decapoda</taxon>
        <taxon>Pleocyemata</taxon>
        <taxon>Brachyura</taxon>
        <taxon>Eubrachyura</taxon>
        <taxon>Portunoidea</taxon>
        <taxon>Portunidae</taxon>
        <taxon>Portuninae</taxon>
        <taxon>Portunus</taxon>
    </lineage>
</organism>
<evidence type="ECO:0000313" key="1">
    <source>
        <dbReference type="EMBL" id="MPC17923.1"/>
    </source>
</evidence>
<dbReference type="AlphaFoldDB" id="A0A5B7D9P1"/>